<feature type="transmembrane region" description="Helical" evidence="2">
    <location>
        <begin position="849"/>
        <end position="870"/>
    </location>
</feature>
<feature type="transmembrane region" description="Helical" evidence="2">
    <location>
        <begin position="616"/>
        <end position="637"/>
    </location>
</feature>
<keyword evidence="2" id="KW-0812">Transmembrane</keyword>
<feature type="transmembrane region" description="Helical" evidence="2">
    <location>
        <begin position="514"/>
        <end position="534"/>
    </location>
</feature>
<dbReference type="InterPro" id="IPR058062">
    <property type="entry name" value="SCO7613_C"/>
</dbReference>
<feature type="transmembrane region" description="Helical" evidence="2">
    <location>
        <begin position="877"/>
        <end position="902"/>
    </location>
</feature>
<feature type="transmembrane region" description="Helical" evidence="2">
    <location>
        <begin position="1135"/>
        <end position="1155"/>
    </location>
</feature>
<comment type="caution">
    <text evidence="3">The sequence shown here is derived from an EMBL/GenBank/DDBJ whole genome shotgun (WGS) entry which is preliminary data.</text>
</comment>
<feature type="transmembrane region" description="Helical" evidence="2">
    <location>
        <begin position="593"/>
        <end position="610"/>
    </location>
</feature>
<feature type="transmembrane region" description="Helical" evidence="2">
    <location>
        <begin position="321"/>
        <end position="340"/>
    </location>
</feature>
<proteinExistence type="predicted"/>
<feature type="transmembrane region" description="Helical" evidence="2">
    <location>
        <begin position="240"/>
        <end position="259"/>
    </location>
</feature>
<feature type="transmembrane region" description="Helical" evidence="2">
    <location>
        <begin position="746"/>
        <end position="768"/>
    </location>
</feature>
<feature type="transmembrane region" description="Helical" evidence="2">
    <location>
        <begin position="427"/>
        <end position="447"/>
    </location>
</feature>
<feature type="transmembrane region" description="Helical" evidence="2">
    <location>
        <begin position="186"/>
        <end position="206"/>
    </location>
</feature>
<feature type="transmembrane region" description="Helical" evidence="2">
    <location>
        <begin position="292"/>
        <end position="314"/>
    </location>
</feature>
<reference evidence="3" key="1">
    <citation type="submission" date="2023-06" db="EMBL/GenBank/DDBJ databases">
        <title>SYSU T00b26.</title>
        <authorList>
            <person name="Gao L."/>
            <person name="Fang B.-Z."/>
            <person name="Li W.-J."/>
        </authorList>
    </citation>
    <scope>NUCLEOTIDE SEQUENCE</scope>
    <source>
        <strain evidence="3">SYSU T00b26</strain>
    </source>
</reference>
<feature type="transmembrane region" description="Helical" evidence="2">
    <location>
        <begin position="1006"/>
        <end position="1025"/>
    </location>
</feature>
<feature type="transmembrane region" description="Helical" evidence="2">
    <location>
        <begin position="266"/>
        <end position="286"/>
    </location>
</feature>
<feature type="transmembrane region" description="Helical" evidence="2">
    <location>
        <begin position="1079"/>
        <end position="1100"/>
    </location>
</feature>
<feature type="transmembrane region" description="Helical" evidence="2">
    <location>
        <begin position="1211"/>
        <end position="1228"/>
    </location>
</feature>
<gene>
    <name evidence="3" type="ORF">QQX04_08015</name>
</gene>
<feature type="compositionally biased region" description="Low complexity" evidence="1">
    <location>
        <begin position="116"/>
        <end position="132"/>
    </location>
</feature>
<dbReference type="RefSeq" id="WP_301127978.1">
    <property type="nucleotide sequence ID" value="NZ_JAUHPV010000004.1"/>
</dbReference>
<feature type="transmembrane region" description="Helical" evidence="2">
    <location>
        <begin position="541"/>
        <end position="561"/>
    </location>
</feature>
<protein>
    <recommendedName>
        <fullName evidence="5">DUF2157 domain-containing protein</fullName>
    </recommendedName>
</protein>
<dbReference type="Proteomes" id="UP001172738">
    <property type="component" value="Unassembled WGS sequence"/>
</dbReference>
<keyword evidence="4" id="KW-1185">Reference proteome</keyword>
<evidence type="ECO:0000256" key="1">
    <source>
        <dbReference type="SAM" id="MobiDB-lite"/>
    </source>
</evidence>
<feature type="transmembrane region" description="Helical" evidence="2">
    <location>
        <begin position="825"/>
        <end position="843"/>
    </location>
</feature>
<dbReference type="NCBIfam" id="NF047321">
    <property type="entry name" value="SCO7613_CTERM"/>
    <property type="match status" value="1"/>
</dbReference>
<organism evidence="3 4">
    <name type="scientific">Demequina zhanjiangensis</name>
    <dbReference type="NCBI Taxonomy" id="3051659"/>
    <lineage>
        <taxon>Bacteria</taxon>
        <taxon>Bacillati</taxon>
        <taxon>Actinomycetota</taxon>
        <taxon>Actinomycetes</taxon>
        <taxon>Micrococcales</taxon>
        <taxon>Demequinaceae</taxon>
        <taxon>Demequina</taxon>
    </lineage>
</organism>
<feature type="transmembrane region" description="Helical" evidence="2">
    <location>
        <begin position="453"/>
        <end position="475"/>
    </location>
</feature>
<feature type="transmembrane region" description="Helical" evidence="2">
    <location>
        <begin position="395"/>
        <end position="415"/>
    </location>
</feature>
<evidence type="ECO:0008006" key="5">
    <source>
        <dbReference type="Google" id="ProtNLM"/>
    </source>
</evidence>
<name>A0ABT8G1C5_9MICO</name>
<feature type="region of interest" description="Disordered" evidence="1">
    <location>
        <begin position="103"/>
        <end position="147"/>
    </location>
</feature>
<keyword evidence="2" id="KW-0472">Membrane</keyword>
<feature type="transmembrane region" description="Helical" evidence="2">
    <location>
        <begin position="156"/>
        <end position="180"/>
    </location>
</feature>
<feature type="transmembrane region" description="Helical" evidence="2">
    <location>
        <begin position="649"/>
        <end position="669"/>
    </location>
</feature>
<feature type="transmembrane region" description="Helical" evidence="2">
    <location>
        <begin position="1258"/>
        <end position="1276"/>
    </location>
</feature>
<evidence type="ECO:0000256" key="2">
    <source>
        <dbReference type="SAM" id="Phobius"/>
    </source>
</evidence>
<feature type="transmembrane region" description="Helical" evidence="2">
    <location>
        <begin position="213"/>
        <end position="234"/>
    </location>
</feature>
<feature type="transmembrane region" description="Helical" evidence="2">
    <location>
        <begin position="346"/>
        <end position="363"/>
    </location>
</feature>
<feature type="transmembrane region" description="Helical" evidence="2">
    <location>
        <begin position="775"/>
        <end position="794"/>
    </location>
</feature>
<feature type="transmembrane region" description="Helical" evidence="2">
    <location>
        <begin position="945"/>
        <end position="978"/>
    </location>
</feature>
<sequence>MVQQNEPTDVRCPICTGPCRPGEQDRCPRCQADLTHPAFARTAELDARLQGFQAEYDALAVRWREASAQRENAYAHLNQTRIAPHTYAESMAAAGQTSAAAGPAWAGAARRDDAPEASAAPADVRPAAAGAPTRAVPHGGAPAAPRRSAWRESLTAPVLLGLSGAVLLIASAVVFVAVTWQTFFPPAQALLLLALAGGTGWLAHWLTRKGLGVSAGAVGVVAMAFAGTSVVALARALTVLGPFTASAAAAAGAAAGWLLARRRVAWVPVVATGALGVAAVGLAVAGADSLGIVGWTLLGSAAAAALAALAPWWIEGAPRRALLFAAWALVPVIAGGAVALGWSGSALLWAWLPVGLGAFLTSAGREPRAGAVSTVAVASGVAAATAHAWGVLGAAPLLVAVVAVAALALAGRLVALRAHLVAGLFPAAVAAALAAPAALGAGLTAALDEGGSLSPWVPVGLVALACSTLLTRSWSEESGPRWASARVLSRGGAVLLAATLPALALVAAPADGAVLALSAFGSALVGGLAALAWVDASDRRVLGIAAVVIGVLAGLGGAAAWSSPDSHLVIAGLAVLLPLAASLGLVRRFPRALSAVGTGLALVTVGATVARLTEEWAWAAAAVTLAGAVAVWILARLAPRAQTWAAPGLAPAALTLIVAFGLAFAELALTMPLDSTREVVVARGPVLATLLAGGVAAAAFRIRRPADGHPLTPGAGAAIEIGGVVLLLAALVQATRLLEESGATSLAVGLASLVGAVLLAATAAWWSVRVARTSAFVAASAWSAVLAARALVGLSEDTLPWWQGALLVALVVALLAVGARWRPHATLPVAFALGPLLPPALVGQATGDWIDAGVAAAFSAAAACWLLLVIPRKLARVAGWGVLAPALAALPAAVSALGDWIVGVADPWLSGAEASLSMQPVLFASAGALAAVATQRGRRQLGTILTVLLLASASSVPATAAWIVLTLVAAAAASALVLSVAPRLSIRGWHAVALIAGASLWAGPHLWAQVGVLVVAAGVLLALAWHDAATRQITAHASAIACGAAGMVACHAAGLAPVSAAAALGLYGAALAALLRARWVAPGNALIGLLLASFVLPLYAASDADLRSAGVAALVAAAAWLAVMPDEGLQARWLAGVLASVGLGLVVFSAGFYAVEAYTVLPAAWALAEGVAWMRRDPQVPSLTALSGGLAIALVPSIIALAVLPGALTRTLVLTFAVALLAFATVLLRWLAPAVAAAATAIAVALAQFAVDEQLAPRWVSFAVVGAVLIALAATYERLKELR</sequence>
<evidence type="ECO:0000313" key="3">
    <source>
        <dbReference type="EMBL" id="MDN4472936.1"/>
    </source>
</evidence>
<feature type="transmembrane region" description="Helical" evidence="2">
    <location>
        <begin position="567"/>
        <end position="586"/>
    </location>
</feature>
<keyword evidence="2" id="KW-1133">Transmembrane helix</keyword>
<feature type="transmembrane region" description="Helical" evidence="2">
    <location>
        <begin position="487"/>
        <end position="508"/>
    </location>
</feature>
<feature type="transmembrane region" description="Helical" evidence="2">
    <location>
        <begin position="714"/>
        <end position="734"/>
    </location>
</feature>
<feature type="transmembrane region" description="Helical" evidence="2">
    <location>
        <begin position="1037"/>
        <end position="1067"/>
    </location>
</feature>
<accession>A0ABT8G1C5</accession>
<feature type="transmembrane region" description="Helical" evidence="2">
    <location>
        <begin position="1234"/>
        <end position="1251"/>
    </location>
</feature>
<feature type="transmembrane region" description="Helical" evidence="2">
    <location>
        <begin position="681"/>
        <end position="702"/>
    </location>
</feature>
<evidence type="ECO:0000313" key="4">
    <source>
        <dbReference type="Proteomes" id="UP001172738"/>
    </source>
</evidence>
<feature type="transmembrane region" description="Helical" evidence="2">
    <location>
        <begin position="800"/>
        <end position="818"/>
    </location>
</feature>
<feature type="transmembrane region" description="Helical" evidence="2">
    <location>
        <begin position="370"/>
        <end position="389"/>
    </location>
</feature>
<feature type="transmembrane region" description="Helical" evidence="2">
    <location>
        <begin position="1106"/>
        <end position="1123"/>
    </location>
</feature>
<dbReference type="EMBL" id="JAUHPV010000004">
    <property type="protein sequence ID" value="MDN4472936.1"/>
    <property type="molecule type" value="Genomic_DNA"/>
</dbReference>
<feature type="transmembrane region" description="Helical" evidence="2">
    <location>
        <begin position="1183"/>
        <end position="1204"/>
    </location>
</feature>
<feature type="transmembrane region" description="Helical" evidence="2">
    <location>
        <begin position="914"/>
        <end position="933"/>
    </location>
</feature>